<evidence type="ECO:0000256" key="5">
    <source>
        <dbReference type="ARBA" id="ARBA00022692"/>
    </source>
</evidence>
<keyword evidence="8" id="KW-0862">Zinc</keyword>
<evidence type="ECO:0000256" key="3">
    <source>
        <dbReference type="ARBA" id="ARBA00022475"/>
    </source>
</evidence>
<dbReference type="PATRIC" id="fig|587753.10.peg.5723"/>
<accession>A0A0D5Y787</accession>
<keyword evidence="5 12" id="KW-0812">Transmembrane</keyword>
<feature type="domain" description="Peptidase M48" evidence="13">
    <location>
        <begin position="136"/>
        <end position="315"/>
    </location>
</feature>
<dbReference type="GO" id="GO:0004222">
    <property type="term" value="F:metalloendopeptidase activity"/>
    <property type="evidence" value="ECO:0007669"/>
    <property type="project" value="InterPro"/>
</dbReference>
<organism evidence="14 15">
    <name type="scientific">Pseudomonas chlororaphis</name>
    <dbReference type="NCBI Taxonomy" id="587753"/>
    <lineage>
        <taxon>Bacteria</taxon>
        <taxon>Pseudomonadati</taxon>
        <taxon>Pseudomonadota</taxon>
        <taxon>Gammaproteobacteria</taxon>
        <taxon>Pseudomonadales</taxon>
        <taxon>Pseudomonadaceae</taxon>
        <taxon>Pseudomonas</taxon>
    </lineage>
</organism>
<dbReference type="GO" id="GO:0046872">
    <property type="term" value="F:metal ion binding"/>
    <property type="evidence" value="ECO:0007669"/>
    <property type="project" value="UniProtKB-KW"/>
</dbReference>
<evidence type="ECO:0000256" key="7">
    <source>
        <dbReference type="ARBA" id="ARBA00022801"/>
    </source>
</evidence>
<evidence type="ECO:0000259" key="13">
    <source>
        <dbReference type="Pfam" id="PF01435"/>
    </source>
</evidence>
<evidence type="ECO:0000256" key="2">
    <source>
        <dbReference type="ARBA" id="ARBA00004651"/>
    </source>
</evidence>
<feature type="transmembrane region" description="Helical" evidence="12">
    <location>
        <begin position="42"/>
        <end position="63"/>
    </location>
</feature>
<dbReference type="InterPro" id="IPR011990">
    <property type="entry name" value="TPR-like_helical_dom_sf"/>
</dbReference>
<evidence type="ECO:0000313" key="14">
    <source>
        <dbReference type="EMBL" id="AKA27183.1"/>
    </source>
</evidence>
<sequence length="613" mass="69142">MPDLRRHRLRISAWLLLGDVTLLTLGALLCLLPALLLVALPGLLGVLAAVAAFPAAPFGLVMLKVPFSSRNQGEEDGIALLPEDVPQLFAELERIRSELGAPGLDAVYLNTPFNASIRQHRVLVGRTRNVLWLGLPLLDTLSPAACAAILAHECAHIAHRHGRYASRVYFARLQWQAVSDRLERNRTLTSAPLRLFVEWYVPRFLDISLDFARQCEYQADAEAARVCGADTFGQALIGLALQHRALAEDYWPTLYTQAATEPRDNLQPLLELARHGLLKTPADAAQARIWLHAELCSTTERSDTHPALAERLAALGIDTARIDLPLHWQRARPSAAQAWLGEQHHALAQHLDQQAAELIRERCNEAREDYQARGSEHHELLRKQRIRSLNSDEIARLAWLYRTHLGDNPRAASLLQEALRQDPEHAALRQQHAFSLYQAADTRGAAQRWQQLADEPGPYQLGSLRQLSMLAMKAQDWERASHYRQQADHLHRQANAEQDPQQYHAHGLAAVEVNKLARTLAPLLRVATGVWLLRQPDSRRYVLLVQARTNILLRMVSRLTGEQNYSQRNCEQLLERLLPRLHLWVEAFILDDHDPRLGQCTEAARMHLDNAPG</sequence>
<keyword evidence="10" id="KW-0482">Metalloprotease</keyword>
<evidence type="ECO:0000256" key="11">
    <source>
        <dbReference type="ARBA" id="ARBA00023136"/>
    </source>
</evidence>
<dbReference type="GO" id="GO:0005886">
    <property type="term" value="C:plasma membrane"/>
    <property type="evidence" value="ECO:0007669"/>
    <property type="project" value="UniProtKB-SubCell"/>
</dbReference>
<reference evidence="14 15" key="1">
    <citation type="journal article" date="2015" name="Mol. Plant Microbe Interact.">
        <title>Comparative Genomic Analysis of Pseudomonas chlororaphis PCL1606 Reveals New Insight into Antifungal Compounds Involved in Biocontrol.</title>
        <authorList>
            <person name="Calderon C.E."/>
            <person name="Ramos C."/>
            <person name="de Vicente A."/>
            <person name="Cazorla F.M."/>
        </authorList>
    </citation>
    <scope>NUCLEOTIDE SEQUENCE [LARGE SCALE GENOMIC DNA]</scope>
    <source>
        <strain evidence="14 15">PCL1606</strain>
    </source>
</reference>
<comment type="subcellular location">
    <subcellularLocation>
        <location evidence="2">Cell membrane</location>
        <topology evidence="2">Multi-pass membrane protein</topology>
    </subcellularLocation>
</comment>
<dbReference type="AlphaFoldDB" id="A0A0D5Y787"/>
<keyword evidence="4" id="KW-0645">Protease</keyword>
<feature type="transmembrane region" description="Helical" evidence="12">
    <location>
        <begin position="12"/>
        <end position="36"/>
    </location>
</feature>
<evidence type="ECO:0000256" key="12">
    <source>
        <dbReference type="SAM" id="Phobius"/>
    </source>
</evidence>
<keyword evidence="11 12" id="KW-0472">Membrane</keyword>
<dbReference type="Gene3D" id="3.30.2010.10">
    <property type="entry name" value="Metalloproteases ('zincins'), catalytic domain"/>
    <property type="match status" value="1"/>
</dbReference>
<proteinExistence type="predicted"/>
<comment type="cofactor">
    <cofactor evidence="1">
        <name>Zn(2+)</name>
        <dbReference type="ChEBI" id="CHEBI:29105"/>
    </cofactor>
</comment>
<keyword evidence="9 12" id="KW-1133">Transmembrane helix</keyword>
<dbReference type="Proteomes" id="UP000032748">
    <property type="component" value="Chromosome"/>
</dbReference>
<dbReference type="EMBL" id="CP011110">
    <property type="protein sequence ID" value="AKA27183.1"/>
    <property type="molecule type" value="Genomic_DNA"/>
</dbReference>
<evidence type="ECO:0000256" key="8">
    <source>
        <dbReference type="ARBA" id="ARBA00022833"/>
    </source>
</evidence>
<dbReference type="GO" id="GO:0006508">
    <property type="term" value="P:proteolysis"/>
    <property type="evidence" value="ECO:0007669"/>
    <property type="project" value="UniProtKB-KW"/>
</dbReference>
<dbReference type="OrthoDB" id="9789270at2"/>
<name>A0A0D5Y787_9PSED</name>
<evidence type="ECO:0000256" key="9">
    <source>
        <dbReference type="ARBA" id="ARBA00022989"/>
    </source>
</evidence>
<feature type="transmembrane region" description="Helical" evidence="12">
    <location>
        <begin position="130"/>
        <end position="151"/>
    </location>
</feature>
<gene>
    <name evidence="14" type="ORF">PCL1606_57380</name>
</gene>
<dbReference type="CDD" id="cd07328">
    <property type="entry name" value="M48_Ste24p_like"/>
    <property type="match status" value="1"/>
</dbReference>
<dbReference type="SUPFAM" id="SSF48452">
    <property type="entry name" value="TPR-like"/>
    <property type="match status" value="1"/>
</dbReference>
<evidence type="ECO:0000313" key="15">
    <source>
        <dbReference type="Proteomes" id="UP000032748"/>
    </source>
</evidence>
<dbReference type="InterPro" id="IPR050083">
    <property type="entry name" value="HtpX_protease"/>
</dbReference>
<dbReference type="PANTHER" id="PTHR43221:SF1">
    <property type="entry name" value="PROTEASE HTPX"/>
    <property type="match status" value="1"/>
</dbReference>
<dbReference type="KEGG" id="pcz:PCL1606_57380"/>
<keyword evidence="6" id="KW-0479">Metal-binding</keyword>
<dbReference type="InterPro" id="IPR001915">
    <property type="entry name" value="Peptidase_M48"/>
</dbReference>
<dbReference type="Pfam" id="PF01435">
    <property type="entry name" value="Peptidase_M48"/>
    <property type="match status" value="1"/>
</dbReference>
<evidence type="ECO:0000256" key="1">
    <source>
        <dbReference type="ARBA" id="ARBA00001947"/>
    </source>
</evidence>
<evidence type="ECO:0000256" key="6">
    <source>
        <dbReference type="ARBA" id="ARBA00022723"/>
    </source>
</evidence>
<evidence type="ECO:0000256" key="10">
    <source>
        <dbReference type="ARBA" id="ARBA00023049"/>
    </source>
</evidence>
<keyword evidence="3" id="KW-1003">Cell membrane</keyword>
<protein>
    <submittedName>
        <fullName evidence="14">Peptidase family M48 family protein 4</fullName>
    </submittedName>
</protein>
<keyword evidence="7" id="KW-0378">Hydrolase</keyword>
<dbReference type="PANTHER" id="PTHR43221">
    <property type="entry name" value="PROTEASE HTPX"/>
    <property type="match status" value="1"/>
</dbReference>
<evidence type="ECO:0000256" key="4">
    <source>
        <dbReference type="ARBA" id="ARBA00022670"/>
    </source>
</evidence>